<evidence type="ECO:0000313" key="3">
    <source>
        <dbReference type="Proteomes" id="UP000664203"/>
    </source>
</evidence>
<dbReference type="Pfam" id="PF20516">
    <property type="entry name" value="PDDEXK_12"/>
    <property type="match status" value="1"/>
</dbReference>
<dbReference type="InterPro" id="IPR046797">
    <property type="entry name" value="PDDEXK_12"/>
</dbReference>
<sequence length="87" mass="9936">MAQVDDEKWGDYSEGVPIATSYYAPSPSDDVDHMKRTLKDLLETYESAIICNRNGKDENAWCFDVNYPLLKLHMNIENVGKWAVVPL</sequence>
<dbReference type="OrthoDB" id="4161186at2759"/>
<name>A0A8H3G524_9LECA</name>
<comment type="caution">
    <text evidence="2">The sequence shown here is derived from an EMBL/GenBank/DDBJ whole genome shotgun (WGS) entry which is preliminary data.</text>
</comment>
<reference evidence="2" key="1">
    <citation type="submission" date="2021-03" db="EMBL/GenBank/DDBJ databases">
        <authorList>
            <person name="Tagirdzhanova G."/>
        </authorList>
    </citation>
    <scope>NUCLEOTIDE SEQUENCE</scope>
</reference>
<accession>A0A8H3G524</accession>
<dbReference type="Proteomes" id="UP000664203">
    <property type="component" value="Unassembled WGS sequence"/>
</dbReference>
<keyword evidence="3" id="KW-1185">Reference proteome</keyword>
<protein>
    <recommendedName>
        <fullName evidence="1">PD-(D/E)XK nuclease-like domain-containing protein</fullName>
    </recommendedName>
</protein>
<feature type="domain" description="PD-(D/E)XK nuclease-like" evidence="1">
    <location>
        <begin position="24"/>
        <end position="75"/>
    </location>
</feature>
<organism evidence="2 3">
    <name type="scientific">Alectoria fallacina</name>
    <dbReference type="NCBI Taxonomy" id="1903189"/>
    <lineage>
        <taxon>Eukaryota</taxon>
        <taxon>Fungi</taxon>
        <taxon>Dikarya</taxon>
        <taxon>Ascomycota</taxon>
        <taxon>Pezizomycotina</taxon>
        <taxon>Lecanoromycetes</taxon>
        <taxon>OSLEUM clade</taxon>
        <taxon>Lecanoromycetidae</taxon>
        <taxon>Lecanorales</taxon>
        <taxon>Lecanorineae</taxon>
        <taxon>Parmeliaceae</taxon>
        <taxon>Alectoria</taxon>
    </lineage>
</organism>
<evidence type="ECO:0000313" key="2">
    <source>
        <dbReference type="EMBL" id="CAF9936897.1"/>
    </source>
</evidence>
<gene>
    <name evidence="2" type="ORF">ALECFALPRED_007001</name>
</gene>
<dbReference type="EMBL" id="CAJPDR010000456">
    <property type="protein sequence ID" value="CAF9936897.1"/>
    <property type="molecule type" value="Genomic_DNA"/>
</dbReference>
<evidence type="ECO:0000259" key="1">
    <source>
        <dbReference type="Pfam" id="PF20516"/>
    </source>
</evidence>
<proteinExistence type="predicted"/>
<dbReference type="AlphaFoldDB" id="A0A8H3G524"/>